<evidence type="ECO:0000256" key="1">
    <source>
        <dbReference type="ARBA" id="ARBA00022491"/>
    </source>
</evidence>
<keyword evidence="7 9" id="KW-0275">Fatty acid biosynthesis</keyword>
<protein>
    <recommendedName>
        <fullName evidence="9">Transcription factor FapR</fullName>
    </recommendedName>
    <alternativeName>
        <fullName evidence="9">Fatty acid and phospholipid biosynthesis regulator</fullName>
    </alternativeName>
</protein>
<keyword evidence="3 9" id="KW-0276">Fatty acid metabolism</keyword>
<dbReference type="InterPro" id="IPR006683">
    <property type="entry name" value="Thioestr_dom"/>
</dbReference>
<accession>A0A377FUK7</accession>
<dbReference type="STRING" id="1397694.GCA_000702585_02367"/>
<dbReference type="OrthoDB" id="1706183at2"/>
<dbReference type="EMBL" id="UGGP01000001">
    <property type="protein sequence ID" value="STO08501.1"/>
    <property type="molecule type" value="Genomic_DNA"/>
</dbReference>
<organism evidence="11 12">
    <name type="scientific">Exiguobacterium aurantiacum</name>
    <dbReference type="NCBI Taxonomy" id="33987"/>
    <lineage>
        <taxon>Bacteria</taxon>
        <taxon>Bacillati</taxon>
        <taxon>Bacillota</taxon>
        <taxon>Bacilli</taxon>
        <taxon>Bacillales</taxon>
        <taxon>Bacillales Family XII. Incertae Sedis</taxon>
        <taxon>Exiguobacterium</taxon>
    </lineage>
</organism>
<gene>
    <name evidence="9 11" type="primary">fapR</name>
    <name evidence="11" type="ORF">NCTC13163_01872</name>
</gene>
<evidence type="ECO:0000256" key="9">
    <source>
        <dbReference type="HAMAP-Rule" id="MF_01814"/>
    </source>
</evidence>
<dbReference type="GO" id="GO:0045717">
    <property type="term" value="P:negative regulation of fatty acid biosynthetic process"/>
    <property type="evidence" value="ECO:0007669"/>
    <property type="project" value="UniProtKB-UniRule"/>
</dbReference>
<keyword evidence="4 9" id="KW-0805">Transcription regulation</keyword>
<keyword evidence="6 9" id="KW-0238">DNA-binding</keyword>
<dbReference type="GO" id="GO:0045892">
    <property type="term" value="P:negative regulation of DNA-templated transcription"/>
    <property type="evidence" value="ECO:0007669"/>
    <property type="project" value="UniProtKB-UniRule"/>
</dbReference>
<dbReference type="Gene3D" id="3.10.129.10">
    <property type="entry name" value="Hotdog Thioesterase"/>
    <property type="match status" value="1"/>
</dbReference>
<dbReference type="Pfam" id="PF03061">
    <property type="entry name" value="4HBT"/>
    <property type="match status" value="1"/>
</dbReference>
<dbReference type="NCBIfam" id="NF003359">
    <property type="entry name" value="PRK04424.1"/>
    <property type="match status" value="1"/>
</dbReference>
<comment type="function">
    <text evidence="9">Transcriptional factor involved in regulation of membrane lipid biosynthesis by repressing genes involved in fatty acid and phospholipid metabolism.</text>
</comment>
<proteinExistence type="inferred from homology"/>
<keyword evidence="2 9" id="KW-0444">Lipid biosynthesis</keyword>
<dbReference type="InterPro" id="IPR017275">
    <property type="entry name" value="Transcription_factor_FapR"/>
</dbReference>
<reference evidence="11 12" key="1">
    <citation type="submission" date="2018-06" db="EMBL/GenBank/DDBJ databases">
        <authorList>
            <consortium name="Pathogen Informatics"/>
            <person name="Doyle S."/>
        </authorList>
    </citation>
    <scope>NUCLEOTIDE SEQUENCE [LARGE SCALE GENOMIC DNA]</scope>
    <source>
        <strain evidence="11 12">NCTC13163</strain>
    </source>
</reference>
<keyword evidence="1 9" id="KW-0678">Repressor</keyword>
<dbReference type="GO" id="GO:0006633">
    <property type="term" value="P:fatty acid biosynthetic process"/>
    <property type="evidence" value="ECO:0007669"/>
    <property type="project" value="UniProtKB-KW"/>
</dbReference>
<dbReference type="AlphaFoldDB" id="A0A377FUK7"/>
<feature type="domain" description="Thioesterase" evidence="10">
    <location>
        <begin position="103"/>
        <end position="156"/>
    </location>
</feature>
<keyword evidence="8 9" id="KW-0804">Transcription</keyword>
<evidence type="ECO:0000256" key="3">
    <source>
        <dbReference type="ARBA" id="ARBA00022832"/>
    </source>
</evidence>
<evidence type="ECO:0000313" key="12">
    <source>
        <dbReference type="Proteomes" id="UP000254060"/>
    </source>
</evidence>
<dbReference type="HAMAP" id="MF_01814">
    <property type="entry name" value="Transcrip_fact_FapR"/>
    <property type="match status" value="1"/>
</dbReference>
<dbReference type="RefSeq" id="WP_024370070.1">
    <property type="nucleotide sequence ID" value="NZ_UGGP01000001.1"/>
</dbReference>
<evidence type="ECO:0000259" key="10">
    <source>
        <dbReference type="Pfam" id="PF03061"/>
    </source>
</evidence>
<evidence type="ECO:0000256" key="8">
    <source>
        <dbReference type="ARBA" id="ARBA00023163"/>
    </source>
</evidence>
<comment type="similarity">
    <text evidence="9">Belongs to the FapR family.</text>
</comment>
<sequence>MRVPKKERQRLLQETIEQNPFIKDDELSKQFAVSIQTIRLDRMELKIPEVRERIKHVASEHLDEVKSLAMSEVIGDMIDLKLDESAISVLDIEREHVFSRNEIARGHVLFAQANSLAVALINDELALTTKAEIRFSRQVHLGERVVAKARVIKLRRDGRTDVTVDSYVGDECVFSGDFTIYRRGEEEQA</sequence>
<keyword evidence="5 9" id="KW-0443">Lipid metabolism</keyword>
<evidence type="ECO:0000256" key="5">
    <source>
        <dbReference type="ARBA" id="ARBA00023098"/>
    </source>
</evidence>
<dbReference type="InterPro" id="IPR029069">
    <property type="entry name" value="HotDog_dom_sf"/>
</dbReference>
<dbReference type="GO" id="GO:0003677">
    <property type="term" value="F:DNA binding"/>
    <property type="evidence" value="ECO:0007669"/>
    <property type="project" value="UniProtKB-KW"/>
</dbReference>
<evidence type="ECO:0000256" key="6">
    <source>
        <dbReference type="ARBA" id="ARBA00023125"/>
    </source>
</evidence>
<evidence type="ECO:0000313" key="11">
    <source>
        <dbReference type="EMBL" id="STO08501.1"/>
    </source>
</evidence>
<evidence type="ECO:0000256" key="2">
    <source>
        <dbReference type="ARBA" id="ARBA00022516"/>
    </source>
</evidence>
<dbReference type="InterPro" id="IPR036388">
    <property type="entry name" value="WH-like_DNA-bd_sf"/>
</dbReference>
<dbReference type="PIRSF" id="PIRSF037733">
    <property type="entry name" value="Transcription_factor_FapR"/>
    <property type="match status" value="1"/>
</dbReference>
<dbReference type="CDD" id="cd03440">
    <property type="entry name" value="hot_dog"/>
    <property type="match status" value="1"/>
</dbReference>
<dbReference type="Proteomes" id="UP000254060">
    <property type="component" value="Unassembled WGS sequence"/>
</dbReference>
<dbReference type="SUPFAM" id="SSF54637">
    <property type="entry name" value="Thioesterase/thiol ester dehydrase-isomerase"/>
    <property type="match status" value="1"/>
</dbReference>
<dbReference type="Gene3D" id="1.10.10.10">
    <property type="entry name" value="Winged helix-like DNA-binding domain superfamily/Winged helix DNA-binding domain"/>
    <property type="match status" value="1"/>
</dbReference>
<evidence type="ECO:0000256" key="7">
    <source>
        <dbReference type="ARBA" id="ARBA00023160"/>
    </source>
</evidence>
<dbReference type="GO" id="GO:0003700">
    <property type="term" value="F:DNA-binding transcription factor activity"/>
    <property type="evidence" value="ECO:0007669"/>
    <property type="project" value="UniProtKB-UniRule"/>
</dbReference>
<evidence type="ECO:0000256" key="4">
    <source>
        <dbReference type="ARBA" id="ARBA00023015"/>
    </source>
</evidence>
<name>A0A377FUK7_9BACL</name>